<dbReference type="InterPro" id="IPR009000">
    <property type="entry name" value="Transl_B-barrel_sf"/>
</dbReference>
<evidence type="ECO:0000313" key="2">
    <source>
        <dbReference type="EMBL" id="AKQ06016.1"/>
    </source>
</evidence>
<reference evidence="2" key="2">
    <citation type="journal article" date="2015" name="ISME J.">
        <title>A new class of marine Euryarchaeota group II from the Mediterranean deep chlorophyll maximum.</title>
        <authorList>
            <person name="Martin-Cuadrado A.B."/>
            <person name="Garcia-Heredia I."/>
            <person name="Molto A.G."/>
            <person name="Lopez-Ubeda R."/>
            <person name="Kimes N."/>
            <person name="Lopez-Garcia P."/>
            <person name="Moreira D."/>
            <person name="Rodriguez-Valera F."/>
        </authorList>
    </citation>
    <scope>NUCLEOTIDE SEQUENCE</scope>
</reference>
<name>A0A0R7K201_9ARCH</name>
<accession>A0A0R7K201</accession>
<dbReference type="InterPro" id="IPR004161">
    <property type="entry name" value="EFTu-like_2"/>
</dbReference>
<dbReference type="Gene3D" id="2.40.30.10">
    <property type="entry name" value="Translation factors"/>
    <property type="match status" value="1"/>
</dbReference>
<dbReference type="AlphaFoldDB" id="A0A0R7K201"/>
<dbReference type="GO" id="GO:0003746">
    <property type="term" value="F:translation elongation factor activity"/>
    <property type="evidence" value="ECO:0007669"/>
    <property type="project" value="UniProtKB-KW"/>
</dbReference>
<feature type="domain" description="Translation elongation factor EFTu-like" evidence="1">
    <location>
        <begin position="167"/>
        <end position="233"/>
    </location>
</feature>
<reference evidence="2" key="1">
    <citation type="submission" date="2014-11" db="EMBL/GenBank/DDBJ databases">
        <authorList>
            <person name="Tripathy S."/>
        </authorList>
    </citation>
    <scope>NUCLEOTIDE SEQUENCE</scope>
</reference>
<dbReference type="GO" id="GO:0001514">
    <property type="term" value="P:selenocysteine incorporation"/>
    <property type="evidence" value="ECO:0007669"/>
    <property type="project" value="TreeGrafter"/>
</dbReference>
<protein>
    <submittedName>
        <fullName evidence="2">Putative elongation factor Tu domain 2</fullName>
    </submittedName>
</protein>
<evidence type="ECO:0000259" key="1">
    <source>
        <dbReference type="Pfam" id="PF03144"/>
    </source>
</evidence>
<dbReference type="GO" id="GO:0005525">
    <property type="term" value="F:GTP binding"/>
    <property type="evidence" value="ECO:0007669"/>
    <property type="project" value="InterPro"/>
</dbReference>
<sequence length="325" mass="36191">MPVLNVAFVGSESLARKIAKKGDVRDIESYVFKEEKNGEMRIISLLRPLKHPEKIRPLLSVLNVAKIGIIEISKVDAALGEICVSFGCANINEGLVIINPQDGEWVDPDQVRIILEQSGLKNWQLFEQLPDEHSIREKLYSFMDIIENQKSSLILPVDQFFNVKGVGLVAIGYVQSGSVSKHDSIQVLPADENGIVRSLQVMDDDVDIAVSGDRVGLAIRNLREEALHRGCMIVHADSNVLNKNISSTFTLNKAPFQKRVLQIGDVIHAAVDMQFIVGRIKNIEDSKLTVDWEIPLWTRKNFSPPIIITQLDAGPMRIIGTTVLQ</sequence>
<dbReference type="PANTHER" id="PTHR43721:SF11">
    <property type="entry name" value="SELENOCYSTEINE-SPECIFIC ELONGATION FACTOR"/>
    <property type="match status" value="1"/>
</dbReference>
<keyword evidence="2" id="KW-0251">Elongation factor</keyword>
<dbReference type="InterPro" id="IPR027417">
    <property type="entry name" value="P-loop_NTPase"/>
</dbReference>
<keyword evidence="2" id="KW-0648">Protein biosynthesis</keyword>
<proteinExistence type="predicted"/>
<organism evidence="2">
    <name type="scientific">uncultured Poseidoniia archaeon</name>
    <dbReference type="NCBI Taxonomy" id="1697135"/>
    <lineage>
        <taxon>Archaea</taxon>
        <taxon>Methanobacteriati</taxon>
        <taxon>Thermoplasmatota</taxon>
        <taxon>Candidatus Poseidoniia</taxon>
        <taxon>environmental samples</taxon>
    </lineage>
</organism>
<dbReference type="Gene3D" id="3.40.50.300">
    <property type="entry name" value="P-loop containing nucleotide triphosphate hydrolases"/>
    <property type="match status" value="1"/>
</dbReference>
<dbReference type="InterPro" id="IPR050055">
    <property type="entry name" value="EF-Tu_GTPase"/>
</dbReference>
<dbReference type="Pfam" id="PF03144">
    <property type="entry name" value="GTP_EFTU_D2"/>
    <property type="match status" value="1"/>
</dbReference>
<dbReference type="EMBL" id="KP211915">
    <property type="protein sequence ID" value="AKQ06016.1"/>
    <property type="molecule type" value="Genomic_DNA"/>
</dbReference>
<dbReference type="SUPFAM" id="SSF50447">
    <property type="entry name" value="Translation proteins"/>
    <property type="match status" value="1"/>
</dbReference>
<dbReference type="PANTHER" id="PTHR43721">
    <property type="entry name" value="ELONGATION FACTOR TU-RELATED"/>
    <property type="match status" value="1"/>
</dbReference>